<evidence type="ECO:0000313" key="5">
    <source>
        <dbReference type="Proteomes" id="UP000430222"/>
    </source>
</evidence>
<dbReference type="PANTHER" id="PTHR40446">
    <property type="entry name" value="N-ACETYLGLUCOSAMINE-1-PHOSPHODIESTER ALPHA-N-ACETYLGLUCOSAMINIDASE"/>
    <property type="match status" value="1"/>
</dbReference>
<feature type="signal peptide" evidence="2">
    <location>
        <begin position="1"/>
        <end position="24"/>
    </location>
</feature>
<feature type="chain" id="PRO_5026047922" evidence="2">
    <location>
        <begin position="25"/>
        <end position="496"/>
    </location>
</feature>
<feature type="region of interest" description="Disordered" evidence="1">
    <location>
        <begin position="131"/>
        <end position="152"/>
    </location>
</feature>
<dbReference type="RefSeq" id="WP_154621470.1">
    <property type="nucleotide sequence ID" value="NZ_CBCTNG010000014.1"/>
</dbReference>
<organism evidence="4 5">
    <name type="scientific">Selenomonas montiformis</name>
    <dbReference type="NCBI Taxonomy" id="2652285"/>
    <lineage>
        <taxon>Bacteria</taxon>
        <taxon>Bacillati</taxon>
        <taxon>Bacillota</taxon>
        <taxon>Negativicutes</taxon>
        <taxon>Selenomonadales</taxon>
        <taxon>Selenomonadaceae</taxon>
        <taxon>Selenomonas</taxon>
    </lineage>
</organism>
<dbReference type="EMBL" id="VUNL01000014">
    <property type="protein sequence ID" value="MSV25710.1"/>
    <property type="molecule type" value="Genomic_DNA"/>
</dbReference>
<reference evidence="4 5" key="1">
    <citation type="submission" date="2019-08" db="EMBL/GenBank/DDBJ databases">
        <title>In-depth cultivation of the pig gut microbiome towards novel bacterial diversity and tailored functional studies.</title>
        <authorList>
            <person name="Wylensek D."/>
            <person name="Hitch T.C.A."/>
            <person name="Clavel T."/>
        </authorList>
    </citation>
    <scope>NUCLEOTIDE SEQUENCE [LARGE SCALE GENOMIC DNA]</scope>
    <source>
        <strain evidence="5">WCA-380-WT-3B3</strain>
    </source>
</reference>
<accession>A0A6I2V041</accession>
<evidence type="ECO:0000256" key="1">
    <source>
        <dbReference type="SAM" id="MobiDB-lite"/>
    </source>
</evidence>
<dbReference type="Gene3D" id="2.60.40.3500">
    <property type="match status" value="1"/>
</dbReference>
<sequence>MNRLRRRVLAVLLAAMLSMPAASAADLTAVRYHSGSEHDRVVFDLSSMPDYRVRTSADGREVTIDFRDVSAAAKISRTRLESSRIESVKYKAGQGHFLVTLRLKSGLDFQVRKLSHPARVFVDVVPKSAVKSYGGSETNSRKDAGAPASPAAGGEGNILPLSFDGLYTRMAAPGIASRTYVYWDADGKVSAYFVEADKNLYAVKPVLARGRVPGLQTTSGMSDAADAVAAVNATYFAGNGDMIGLVKIDGVIAGTTYYTRSAFGLMPDGRPVFGRVSYSGTVTLGDETQPVSGVDAERGENNLIVYNKWYGSRTRTNEYGMEYTVRNGKVTGIQTGNSPIPADGCVISVHGTAAEAFAGVQIGDRAVVTEDLGSPWNEAVQIMGAGPRLVEGGQVHVTAGEEEFPSDIRYGRAPRSAVAVLRNGNYLFGVVDGRQADSHGLTLTEWAKLLIKMGAVDAVNLDGGGSSDLVIGGKVQNKPSDGSERAVGSALILMKK</sequence>
<gene>
    <name evidence="4" type="ORF">FYJ78_11155</name>
</gene>
<protein>
    <submittedName>
        <fullName evidence="4">AMIN domain-containing protein</fullName>
    </submittedName>
</protein>
<evidence type="ECO:0000259" key="3">
    <source>
        <dbReference type="Pfam" id="PF09992"/>
    </source>
</evidence>
<name>A0A6I2V041_9FIRM</name>
<evidence type="ECO:0000313" key="4">
    <source>
        <dbReference type="EMBL" id="MSV25710.1"/>
    </source>
</evidence>
<dbReference type="Proteomes" id="UP000430222">
    <property type="component" value="Unassembled WGS sequence"/>
</dbReference>
<dbReference type="Pfam" id="PF09992">
    <property type="entry name" value="NAGPA"/>
    <property type="match status" value="1"/>
</dbReference>
<evidence type="ECO:0000256" key="2">
    <source>
        <dbReference type="SAM" id="SignalP"/>
    </source>
</evidence>
<dbReference type="PANTHER" id="PTHR40446:SF2">
    <property type="entry name" value="N-ACETYLGLUCOSAMINE-1-PHOSPHODIESTER ALPHA-N-ACETYLGLUCOSAMINIDASE"/>
    <property type="match status" value="1"/>
</dbReference>
<keyword evidence="5" id="KW-1185">Reference proteome</keyword>
<feature type="domain" description="Phosphodiester glycosidase" evidence="3">
    <location>
        <begin position="320"/>
        <end position="493"/>
    </location>
</feature>
<keyword evidence="2" id="KW-0732">Signal</keyword>
<comment type="caution">
    <text evidence="4">The sequence shown here is derived from an EMBL/GenBank/DDBJ whole genome shotgun (WGS) entry which is preliminary data.</text>
</comment>
<dbReference type="InterPro" id="IPR018711">
    <property type="entry name" value="NAGPA"/>
</dbReference>
<dbReference type="AlphaFoldDB" id="A0A6I2V041"/>
<proteinExistence type="predicted"/>